<evidence type="ECO:0000256" key="5">
    <source>
        <dbReference type="ARBA" id="ARBA00022723"/>
    </source>
</evidence>
<dbReference type="PANTHER" id="PTHR33571:SF12">
    <property type="entry name" value="BSL3053 PROTEIN"/>
    <property type="match status" value="1"/>
</dbReference>
<dbReference type="GO" id="GO:0005524">
    <property type="term" value="F:ATP binding"/>
    <property type="evidence" value="ECO:0007669"/>
    <property type="project" value="UniProtKB-KW"/>
</dbReference>
<evidence type="ECO:0000313" key="11">
    <source>
        <dbReference type="EMBL" id="GLI27701.1"/>
    </source>
</evidence>
<organism evidence="11 12">
    <name type="scientific">Agromyces rhizosphaerae</name>
    <dbReference type="NCBI Taxonomy" id="88374"/>
    <lineage>
        <taxon>Bacteria</taxon>
        <taxon>Bacillati</taxon>
        <taxon>Actinomycetota</taxon>
        <taxon>Actinomycetes</taxon>
        <taxon>Micrococcales</taxon>
        <taxon>Microbacteriaceae</taxon>
        <taxon>Agromyces</taxon>
    </lineage>
</organism>
<evidence type="ECO:0000259" key="10">
    <source>
        <dbReference type="Pfam" id="PF01909"/>
    </source>
</evidence>
<comment type="caution">
    <text evidence="11">The sequence shown here is derived from an EMBL/GenBank/DDBJ whole genome shotgun (WGS) entry which is preliminary data.</text>
</comment>
<keyword evidence="6" id="KW-0547">Nucleotide-binding</keyword>
<keyword evidence="5" id="KW-0479">Metal-binding</keyword>
<protein>
    <recommendedName>
        <fullName evidence="10">Polymerase nucleotidyl transferase domain-containing protein</fullName>
    </recommendedName>
</protein>
<accession>A0A9W6CRR2</accession>
<dbReference type="SUPFAM" id="SSF81301">
    <property type="entry name" value="Nucleotidyltransferase"/>
    <property type="match status" value="1"/>
</dbReference>
<keyword evidence="7" id="KW-0067">ATP-binding</keyword>
<gene>
    <name evidence="11" type="ORF">ARHIZOSPH14_19430</name>
</gene>
<comment type="cofactor">
    <cofactor evidence="1">
        <name>Mg(2+)</name>
        <dbReference type="ChEBI" id="CHEBI:18420"/>
    </cofactor>
</comment>
<feature type="domain" description="Polymerase nucleotidyl transferase" evidence="10">
    <location>
        <begin position="83"/>
        <end position="165"/>
    </location>
</feature>
<dbReference type="PANTHER" id="PTHR33571">
    <property type="entry name" value="SSL8005 PROTEIN"/>
    <property type="match status" value="1"/>
</dbReference>
<keyword evidence="8" id="KW-0460">Magnesium</keyword>
<name>A0A9W6CRR2_9MICO</name>
<evidence type="ECO:0000313" key="12">
    <source>
        <dbReference type="Proteomes" id="UP001144396"/>
    </source>
</evidence>
<sequence length="168" mass="17950">MSTSPSDPAQTVVPVAEARAKLSAVLREFRAQGSAAAPVVIGSHRKPEAVLVPYSSVVPAPGDSATTEGRPGTPLRELLHHRRSLIERLARANRIRSVEVFGSAARGDDRPDSDVDLLVVPNDDASLFDLAQFEVDVASLLERTVDVVSRGALDPIRDRGILDEAQAL</sequence>
<dbReference type="InterPro" id="IPR002934">
    <property type="entry name" value="Polymerase_NTP_transf_dom"/>
</dbReference>
<evidence type="ECO:0000256" key="8">
    <source>
        <dbReference type="ARBA" id="ARBA00022842"/>
    </source>
</evidence>
<dbReference type="Proteomes" id="UP001144396">
    <property type="component" value="Unassembled WGS sequence"/>
</dbReference>
<evidence type="ECO:0000256" key="6">
    <source>
        <dbReference type="ARBA" id="ARBA00022741"/>
    </source>
</evidence>
<evidence type="ECO:0000256" key="3">
    <source>
        <dbReference type="ARBA" id="ARBA00022679"/>
    </source>
</evidence>
<comment type="similarity">
    <text evidence="9">Belongs to the MntA antitoxin family.</text>
</comment>
<proteinExistence type="inferred from homology"/>
<dbReference type="GO" id="GO:0016779">
    <property type="term" value="F:nucleotidyltransferase activity"/>
    <property type="evidence" value="ECO:0007669"/>
    <property type="project" value="UniProtKB-KW"/>
</dbReference>
<keyword evidence="4" id="KW-0548">Nucleotidyltransferase</keyword>
<dbReference type="EMBL" id="BSDP01000001">
    <property type="protein sequence ID" value="GLI27701.1"/>
    <property type="molecule type" value="Genomic_DNA"/>
</dbReference>
<dbReference type="Pfam" id="PF01909">
    <property type="entry name" value="NTP_transf_2"/>
    <property type="match status" value="1"/>
</dbReference>
<dbReference type="InterPro" id="IPR043519">
    <property type="entry name" value="NT_sf"/>
</dbReference>
<evidence type="ECO:0000256" key="4">
    <source>
        <dbReference type="ARBA" id="ARBA00022695"/>
    </source>
</evidence>
<dbReference type="GO" id="GO:0046872">
    <property type="term" value="F:metal ion binding"/>
    <property type="evidence" value="ECO:0007669"/>
    <property type="project" value="UniProtKB-KW"/>
</dbReference>
<keyword evidence="3" id="KW-0808">Transferase</keyword>
<reference evidence="11" key="1">
    <citation type="submission" date="2022-12" db="EMBL/GenBank/DDBJ databases">
        <title>Reference genome sequencing for broad-spectrum identification of bacterial and archaeal isolates by mass spectrometry.</title>
        <authorList>
            <person name="Sekiguchi Y."/>
            <person name="Tourlousse D.M."/>
        </authorList>
    </citation>
    <scope>NUCLEOTIDE SEQUENCE</scope>
    <source>
        <strain evidence="11">14</strain>
    </source>
</reference>
<evidence type="ECO:0000256" key="1">
    <source>
        <dbReference type="ARBA" id="ARBA00001946"/>
    </source>
</evidence>
<evidence type="ECO:0000256" key="2">
    <source>
        <dbReference type="ARBA" id="ARBA00022649"/>
    </source>
</evidence>
<keyword evidence="12" id="KW-1185">Reference proteome</keyword>
<dbReference type="CDD" id="cd05403">
    <property type="entry name" value="NT_KNTase_like"/>
    <property type="match status" value="1"/>
</dbReference>
<evidence type="ECO:0000256" key="7">
    <source>
        <dbReference type="ARBA" id="ARBA00022840"/>
    </source>
</evidence>
<dbReference type="InterPro" id="IPR052038">
    <property type="entry name" value="Type-VII_TA_antitoxin"/>
</dbReference>
<evidence type="ECO:0000256" key="9">
    <source>
        <dbReference type="ARBA" id="ARBA00038276"/>
    </source>
</evidence>
<dbReference type="Gene3D" id="3.30.460.10">
    <property type="entry name" value="Beta Polymerase, domain 2"/>
    <property type="match status" value="1"/>
</dbReference>
<keyword evidence="2" id="KW-1277">Toxin-antitoxin system</keyword>
<dbReference type="AlphaFoldDB" id="A0A9W6CRR2"/>